<name>A0A6H0X5Z2_9CAUD</name>
<organism evidence="1 2">
    <name type="scientific">Bacillus phage Izhevsk</name>
    <dbReference type="NCBI Taxonomy" id="2724322"/>
    <lineage>
        <taxon>Viruses</taxon>
        <taxon>Duplodnaviria</taxon>
        <taxon>Heunggongvirae</taxon>
        <taxon>Uroviricota</taxon>
        <taxon>Caudoviricetes</taxon>
        <taxon>Joanripponvirinae</taxon>
        <taxon>Tsamsavirus</taxon>
        <taxon>Tsamsavirus izhevsk</taxon>
    </lineage>
</organism>
<reference evidence="1 2" key="1">
    <citation type="submission" date="2020-03" db="EMBL/GenBank/DDBJ databases">
        <authorList>
            <person name="Skorynina A."/>
            <person name="Kazantseva O."/>
            <person name="Baycher S."/>
            <person name="Piligrimova E."/>
            <person name="Kuliabin V."/>
            <person name="Shadrin A."/>
        </authorList>
    </citation>
    <scope>NUCLEOTIDE SEQUENCE [LARGE SCALE GENOMIC DNA]</scope>
</reference>
<keyword evidence="2" id="KW-1185">Reference proteome</keyword>
<gene>
    <name evidence="1" type="ORF">Izhevsk_53</name>
</gene>
<accession>A0A6H0X5Z2</accession>
<dbReference type="Proteomes" id="UP000503405">
    <property type="component" value="Segment"/>
</dbReference>
<evidence type="ECO:0000313" key="2">
    <source>
        <dbReference type="Proteomes" id="UP000503405"/>
    </source>
</evidence>
<protein>
    <submittedName>
        <fullName evidence="1">Uncharacterized protein</fullName>
    </submittedName>
</protein>
<proteinExistence type="predicted"/>
<evidence type="ECO:0000313" key="1">
    <source>
        <dbReference type="EMBL" id="QIW89735.1"/>
    </source>
</evidence>
<sequence length="71" mass="8049">MGALEITMTIKCGECITHSNYSLKRDELDDILLLADTINNHHMGRFEARQTHPDAIYITCTECGHEDELSL</sequence>
<dbReference type="EMBL" id="MT254578">
    <property type="protein sequence ID" value="QIW89735.1"/>
    <property type="molecule type" value="Genomic_DNA"/>
</dbReference>